<dbReference type="EMBL" id="JACRYT010000034">
    <property type="protein sequence ID" value="MBC6681333.1"/>
    <property type="molecule type" value="Genomic_DNA"/>
</dbReference>
<dbReference type="RefSeq" id="WP_187304429.1">
    <property type="nucleotide sequence ID" value="NZ_JACRYT010000034.1"/>
</dbReference>
<evidence type="ECO:0000313" key="1">
    <source>
        <dbReference type="EMBL" id="MBC6681333.1"/>
    </source>
</evidence>
<organism evidence="1 2">
    <name type="scientific">Zhenpiania hominis</name>
    <dbReference type="NCBI Taxonomy" id="2763644"/>
    <lineage>
        <taxon>Bacteria</taxon>
        <taxon>Bacillati</taxon>
        <taxon>Bacillota</taxon>
        <taxon>Clostridia</taxon>
        <taxon>Peptostreptococcales</taxon>
        <taxon>Anaerovoracaceae</taxon>
        <taxon>Zhenpiania</taxon>
    </lineage>
</organism>
<keyword evidence="2" id="KW-1185">Reference proteome</keyword>
<dbReference type="AlphaFoldDB" id="A0A923NLG7"/>
<name>A0A923NLG7_9FIRM</name>
<reference evidence="1" key="1">
    <citation type="submission" date="2020-08" db="EMBL/GenBank/DDBJ databases">
        <title>Genome public.</title>
        <authorList>
            <person name="Liu C."/>
            <person name="Sun Q."/>
        </authorList>
    </citation>
    <scope>NUCLEOTIDE SEQUENCE</scope>
    <source>
        <strain evidence="1">BX12</strain>
    </source>
</reference>
<protein>
    <submittedName>
        <fullName evidence="1">Uncharacterized protein</fullName>
    </submittedName>
</protein>
<accession>A0A923NLG7</accession>
<comment type="caution">
    <text evidence="1">The sequence shown here is derived from an EMBL/GenBank/DDBJ whole genome shotgun (WGS) entry which is preliminary data.</text>
</comment>
<gene>
    <name evidence="1" type="ORF">H9L42_16100</name>
</gene>
<evidence type="ECO:0000313" key="2">
    <source>
        <dbReference type="Proteomes" id="UP000602647"/>
    </source>
</evidence>
<sequence>MNELRIYVYKNLTVHPANFAAAVLAGDQFPDLNVRVIKNNIFVCPKCIEAPEVPTADFLLIYEEE</sequence>
<dbReference type="Proteomes" id="UP000602647">
    <property type="component" value="Unassembled WGS sequence"/>
</dbReference>
<proteinExistence type="predicted"/>